<comment type="caution">
    <text evidence="1">The sequence shown here is derived from an EMBL/GenBank/DDBJ whole genome shotgun (WGS) entry which is preliminary data.</text>
</comment>
<protein>
    <recommendedName>
        <fullName evidence="3">DUF4371 domain-containing protein</fullName>
    </recommendedName>
</protein>
<dbReference type="OrthoDB" id="6508505at2759"/>
<keyword evidence="2" id="KW-1185">Reference proteome</keyword>
<reference evidence="1 2" key="1">
    <citation type="submission" date="2018-10" db="EMBL/GenBank/DDBJ databases">
        <title>Genome assembly for a Yunnan-Guizhou Plateau 3E fish, Anabarilius grahami (Regan), and its evolutionary and genetic applications.</title>
        <authorList>
            <person name="Jiang W."/>
        </authorList>
    </citation>
    <scope>NUCLEOTIDE SEQUENCE [LARGE SCALE GENOMIC DNA]</scope>
    <source>
        <strain evidence="1">AG-KIZ</strain>
        <tissue evidence="1">Muscle</tissue>
    </source>
</reference>
<evidence type="ECO:0008006" key="3">
    <source>
        <dbReference type="Google" id="ProtNLM"/>
    </source>
</evidence>
<evidence type="ECO:0000313" key="1">
    <source>
        <dbReference type="EMBL" id="ROJ25250.1"/>
    </source>
</evidence>
<dbReference type="EMBL" id="RJVU01063416">
    <property type="protein sequence ID" value="ROJ25250.1"/>
    <property type="molecule type" value="Genomic_DNA"/>
</dbReference>
<name>A0A3N0XQK5_ANAGA</name>
<accession>A0A3N0XQK5</accession>
<dbReference type="PANTHER" id="PTHR37162:SF1">
    <property type="entry name" value="BED-TYPE DOMAIN-CONTAINING PROTEIN"/>
    <property type="match status" value="1"/>
</dbReference>
<proteinExistence type="predicted"/>
<sequence length="363" mass="41161">MTLTKWSKDGKKYNKDWEKDTQLIDWICQVVGDQRKAMCRYCKTEIHAHHGDLLQHANTDKHKKNSKSFSSTRLTDIGFAVSKPSTINQKAELQLASYIACHAAVSSADHLGELLNSAFEKDLSIHRTKCTALINNVIAPCMFKDLLKDIGETQYSLVIDESTDIAMVKQLCVVQWDELKLHFQLCKDAKRCYDAEVLYQMYCDPLNKLYLEFLMPILHEFSRVNKLFQLKNGNAFKMLDCLQSYFRTLISRVITPSAIPPSDSKLLDVNLNDTANHLPVYAVNFGVQFTIVLGEAKLDNTVKTNMKNRCCDFLLEAAKQVQNRLPANINTWKSMASFSPNKPQLATVSMLKMYTGDLGALDA</sequence>
<dbReference type="AlphaFoldDB" id="A0A3N0XQK5"/>
<evidence type="ECO:0000313" key="2">
    <source>
        <dbReference type="Proteomes" id="UP000281406"/>
    </source>
</evidence>
<gene>
    <name evidence="1" type="ORF">DPX16_20063</name>
</gene>
<dbReference type="PANTHER" id="PTHR37162">
    <property type="entry name" value="HAT FAMILY DIMERISATION DOMAINCONTAINING PROTEIN-RELATED"/>
    <property type="match status" value="1"/>
</dbReference>
<organism evidence="1 2">
    <name type="scientific">Anabarilius grahami</name>
    <name type="common">Kanglang fish</name>
    <name type="synonym">Barilius grahami</name>
    <dbReference type="NCBI Taxonomy" id="495550"/>
    <lineage>
        <taxon>Eukaryota</taxon>
        <taxon>Metazoa</taxon>
        <taxon>Chordata</taxon>
        <taxon>Craniata</taxon>
        <taxon>Vertebrata</taxon>
        <taxon>Euteleostomi</taxon>
        <taxon>Actinopterygii</taxon>
        <taxon>Neopterygii</taxon>
        <taxon>Teleostei</taxon>
        <taxon>Ostariophysi</taxon>
        <taxon>Cypriniformes</taxon>
        <taxon>Xenocyprididae</taxon>
        <taxon>Xenocypridinae</taxon>
        <taxon>Xenocypridinae incertae sedis</taxon>
        <taxon>Anabarilius</taxon>
    </lineage>
</organism>
<dbReference type="Proteomes" id="UP000281406">
    <property type="component" value="Unassembled WGS sequence"/>
</dbReference>